<dbReference type="Proteomes" id="UP000253562">
    <property type="component" value="Unassembled WGS sequence"/>
</dbReference>
<dbReference type="GO" id="GO:0030674">
    <property type="term" value="F:protein-macromolecule adaptor activity"/>
    <property type="evidence" value="ECO:0007669"/>
    <property type="project" value="InterPro"/>
</dbReference>
<dbReference type="EMBL" id="QPEX01000045">
    <property type="protein sequence ID" value="RCS41417.1"/>
    <property type="molecule type" value="Genomic_DNA"/>
</dbReference>
<dbReference type="AlphaFoldDB" id="A0A368KKX7"/>
<evidence type="ECO:0000313" key="4">
    <source>
        <dbReference type="Proteomes" id="UP000253562"/>
    </source>
</evidence>
<evidence type="ECO:0000256" key="1">
    <source>
        <dbReference type="SAM" id="SignalP"/>
    </source>
</evidence>
<dbReference type="Gene3D" id="2.30.30.700">
    <property type="entry name" value="SLA1 homology domain 1"/>
    <property type="match status" value="1"/>
</dbReference>
<dbReference type="InterPro" id="IPR007131">
    <property type="entry name" value="SHD1"/>
</dbReference>
<dbReference type="RefSeq" id="WP_114372600.1">
    <property type="nucleotide sequence ID" value="NZ_QPEX01000045.1"/>
</dbReference>
<sequence>MLGRGIAAMGLALCVVASAVMAREWTDQTGKFKTEAEFISLKDGIVKLRKPDGKEITVPQDKLSYSDQAFLSKLPKTSSGTPLAARDFVEIKPPEGVTLGEVRRFKKGGAASCLVFSPDGATLASGFSGSLTLRNVPQQKLLRKNEKLGKLYSVNACAFLPDGNRILAGGSGAVYVFELDALEQLRVVHSLPSSGGLAHVAISRDGSKAVGGGSEDKLFYWDLNTGKMLASFAGFKDEIRACYITPSGKQAMATDGATLRLFDLAEKKEIESMDLMTGYAYHAAFSPDGQYVAVSSRDKLCIWNTISGQGHEITYNRRQLSLCFSTDSQMLFSGDDNSLNEWEPATGERLKSTKYDELTNVTQIACSPDGRHIAIAGGSSSNDMIVLRIAE</sequence>
<dbReference type="InterPro" id="IPR011047">
    <property type="entry name" value="Quinoprotein_ADH-like_sf"/>
</dbReference>
<dbReference type="GO" id="GO:0008092">
    <property type="term" value="F:cytoskeletal protein binding"/>
    <property type="evidence" value="ECO:0007669"/>
    <property type="project" value="InterPro"/>
</dbReference>
<reference evidence="3 4" key="1">
    <citation type="submission" date="2018-07" db="EMBL/GenBank/DDBJ databases">
        <title>Comparative genomes isolates from brazilian mangrove.</title>
        <authorList>
            <person name="De Araujo J.E."/>
            <person name="Taketani R.G."/>
            <person name="Silva M.C.P."/>
            <person name="Lourenco M.V."/>
            <person name="Oliveira V.M."/>
            <person name="Andreote F.D."/>
        </authorList>
    </citation>
    <scope>NUCLEOTIDE SEQUENCE [LARGE SCALE GENOMIC DNA]</scope>
    <source>
        <strain evidence="3 4">HEX PRIS-MGV</strain>
    </source>
</reference>
<dbReference type="OrthoDB" id="251024at2"/>
<dbReference type="SUPFAM" id="SSF50998">
    <property type="entry name" value="Quinoprotein alcohol dehydrogenase-like"/>
    <property type="match status" value="1"/>
</dbReference>
<dbReference type="PANTHER" id="PTHR19879:SF9">
    <property type="entry name" value="TRANSCRIPTION INITIATION FACTOR TFIID SUBUNIT 5"/>
    <property type="match status" value="1"/>
</dbReference>
<dbReference type="PANTHER" id="PTHR19879">
    <property type="entry name" value="TRANSCRIPTION INITIATION FACTOR TFIID"/>
    <property type="match status" value="1"/>
</dbReference>
<feature type="signal peptide" evidence="1">
    <location>
        <begin position="1"/>
        <end position="22"/>
    </location>
</feature>
<dbReference type="InterPro" id="IPR015943">
    <property type="entry name" value="WD40/YVTN_repeat-like_dom_sf"/>
</dbReference>
<feature type="domain" description="SLA1 homology" evidence="2">
    <location>
        <begin position="22"/>
        <end position="77"/>
    </location>
</feature>
<name>A0A368KKX7_9BACT</name>
<protein>
    <recommendedName>
        <fullName evidence="2">SLA1 homology domain-containing protein</fullName>
    </recommendedName>
</protein>
<dbReference type="GO" id="GO:0042802">
    <property type="term" value="F:identical protein binding"/>
    <property type="evidence" value="ECO:0007669"/>
    <property type="project" value="InterPro"/>
</dbReference>
<evidence type="ECO:0000313" key="3">
    <source>
        <dbReference type="EMBL" id="RCS41417.1"/>
    </source>
</evidence>
<organism evidence="3 4">
    <name type="scientific">Bremerella cremea</name>
    <dbReference type="NCBI Taxonomy" id="1031537"/>
    <lineage>
        <taxon>Bacteria</taxon>
        <taxon>Pseudomonadati</taxon>
        <taxon>Planctomycetota</taxon>
        <taxon>Planctomycetia</taxon>
        <taxon>Pirellulales</taxon>
        <taxon>Pirellulaceae</taxon>
        <taxon>Bremerella</taxon>
    </lineage>
</organism>
<dbReference type="Gene3D" id="2.130.10.10">
    <property type="entry name" value="YVTN repeat-like/Quinoprotein amine dehydrogenase"/>
    <property type="match status" value="2"/>
</dbReference>
<comment type="caution">
    <text evidence="3">The sequence shown here is derived from an EMBL/GenBank/DDBJ whole genome shotgun (WGS) entry which is preliminary data.</text>
</comment>
<evidence type="ECO:0000259" key="2">
    <source>
        <dbReference type="Pfam" id="PF03983"/>
    </source>
</evidence>
<dbReference type="Pfam" id="PF03983">
    <property type="entry name" value="SHD1"/>
    <property type="match status" value="1"/>
</dbReference>
<dbReference type="GO" id="GO:0043130">
    <property type="term" value="F:ubiquitin binding"/>
    <property type="evidence" value="ECO:0007669"/>
    <property type="project" value="InterPro"/>
</dbReference>
<keyword evidence="1" id="KW-0732">Signal</keyword>
<gene>
    <name evidence="3" type="ORF">DTL42_22940</name>
</gene>
<dbReference type="SMART" id="SM00320">
    <property type="entry name" value="WD40"/>
    <property type="match status" value="7"/>
</dbReference>
<feature type="chain" id="PRO_5016638139" description="SLA1 homology domain-containing protein" evidence="1">
    <location>
        <begin position="23"/>
        <end position="391"/>
    </location>
</feature>
<dbReference type="Pfam" id="PF00400">
    <property type="entry name" value="WD40"/>
    <property type="match status" value="3"/>
</dbReference>
<accession>A0A368KKX7</accession>
<dbReference type="InterPro" id="IPR001680">
    <property type="entry name" value="WD40_rpt"/>
</dbReference>
<proteinExistence type="predicted"/>